<dbReference type="InterPro" id="IPR050671">
    <property type="entry name" value="CD300_family_receptors"/>
</dbReference>
<dbReference type="InParanoid" id="A0A665WAZ1"/>
<organism evidence="4 5">
    <name type="scientific">Echeneis naucrates</name>
    <name type="common">Live sharksucker</name>
    <dbReference type="NCBI Taxonomy" id="173247"/>
    <lineage>
        <taxon>Eukaryota</taxon>
        <taxon>Metazoa</taxon>
        <taxon>Chordata</taxon>
        <taxon>Craniata</taxon>
        <taxon>Vertebrata</taxon>
        <taxon>Euteleostomi</taxon>
        <taxon>Actinopterygii</taxon>
        <taxon>Neopterygii</taxon>
        <taxon>Teleostei</taxon>
        <taxon>Neoteleostei</taxon>
        <taxon>Acanthomorphata</taxon>
        <taxon>Carangaria</taxon>
        <taxon>Carangiformes</taxon>
        <taxon>Echeneidae</taxon>
        <taxon>Echeneis</taxon>
    </lineage>
</organism>
<protein>
    <recommendedName>
        <fullName evidence="6">Immunoglobulin V-set domain-containing protein</fullName>
    </recommendedName>
</protein>
<dbReference type="Gene3D" id="2.60.40.10">
    <property type="entry name" value="Immunoglobulins"/>
    <property type="match status" value="1"/>
</dbReference>
<comment type="subcellular location">
    <subcellularLocation>
        <location evidence="1">Membrane</location>
    </subcellularLocation>
</comment>
<reference evidence="4" key="1">
    <citation type="submission" date="2021-04" db="EMBL/GenBank/DDBJ databases">
        <authorList>
            <consortium name="Wellcome Sanger Institute Data Sharing"/>
        </authorList>
    </citation>
    <scope>NUCLEOTIDE SEQUENCE [LARGE SCALE GENOMIC DNA]</scope>
</reference>
<dbReference type="GO" id="GO:0004888">
    <property type="term" value="F:transmembrane signaling receptor activity"/>
    <property type="evidence" value="ECO:0007669"/>
    <property type="project" value="TreeGrafter"/>
</dbReference>
<keyword evidence="2" id="KW-0812">Transmembrane</keyword>
<evidence type="ECO:0000256" key="1">
    <source>
        <dbReference type="ARBA" id="ARBA00004370"/>
    </source>
</evidence>
<evidence type="ECO:0000313" key="5">
    <source>
        <dbReference type="Proteomes" id="UP000472264"/>
    </source>
</evidence>
<sequence>MEIIFLCLIFLEADEGNTFFVTIQRLTQEDAGTYWCGIDRVGADTFIQVVLSVVKGDSPACAQYFTTLSMFCLSFAFSPQEERN</sequence>
<reference evidence="4" key="2">
    <citation type="submission" date="2025-08" db="UniProtKB">
        <authorList>
            <consortium name="Ensembl"/>
        </authorList>
    </citation>
    <scope>IDENTIFICATION</scope>
</reference>
<accession>A0A665WAZ1</accession>
<reference evidence="4" key="3">
    <citation type="submission" date="2025-09" db="UniProtKB">
        <authorList>
            <consortium name="Ensembl"/>
        </authorList>
    </citation>
    <scope>IDENTIFICATION</scope>
</reference>
<keyword evidence="3" id="KW-0472">Membrane</keyword>
<evidence type="ECO:0000313" key="4">
    <source>
        <dbReference type="Ensembl" id="ENSENLP00000041254.1"/>
    </source>
</evidence>
<evidence type="ECO:0000256" key="3">
    <source>
        <dbReference type="ARBA" id="ARBA00023136"/>
    </source>
</evidence>
<dbReference type="InterPro" id="IPR013783">
    <property type="entry name" value="Ig-like_fold"/>
</dbReference>
<keyword evidence="5" id="KW-1185">Reference proteome</keyword>
<dbReference type="PANTHER" id="PTHR11860">
    <property type="entry name" value="POLYMERIC-IMMUNOGLOBULIN RECEPTOR"/>
    <property type="match status" value="1"/>
</dbReference>
<evidence type="ECO:0008006" key="6">
    <source>
        <dbReference type="Google" id="ProtNLM"/>
    </source>
</evidence>
<dbReference type="SUPFAM" id="SSF48726">
    <property type="entry name" value="Immunoglobulin"/>
    <property type="match status" value="1"/>
</dbReference>
<name>A0A665WAZ1_ECHNA</name>
<dbReference type="GO" id="GO:0005886">
    <property type="term" value="C:plasma membrane"/>
    <property type="evidence" value="ECO:0007669"/>
    <property type="project" value="TreeGrafter"/>
</dbReference>
<proteinExistence type="predicted"/>
<dbReference type="InterPro" id="IPR036179">
    <property type="entry name" value="Ig-like_dom_sf"/>
</dbReference>
<dbReference type="Proteomes" id="UP000472264">
    <property type="component" value="Chromosome 1"/>
</dbReference>
<dbReference type="Ensembl" id="ENSENLT00000042302.1">
    <property type="protein sequence ID" value="ENSENLP00000041254.1"/>
    <property type="gene ID" value="ENSENLG00000017659.1"/>
</dbReference>
<evidence type="ECO:0000256" key="2">
    <source>
        <dbReference type="ARBA" id="ARBA00022692"/>
    </source>
</evidence>
<dbReference type="AlphaFoldDB" id="A0A665WAZ1"/>
<dbReference type="PANTHER" id="PTHR11860:SF87">
    <property type="entry name" value="CMRF35-LIKE MOLECULE 8"/>
    <property type="match status" value="1"/>
</dbReference>